<organism evidence="2 3">
    <name type="scientific">Solibaculum intestinale</name>
    <dbReference type="NCBI Taxonomy" id="3133165"/>
    <lineage>
        <taxon>Bacteria</taxon>
        <taxon>Bacillati</taxon>
        <taxon>Bacillota</taxon>
        <taxon>Clostridia</taxon>
        <taxon>Eubacteriales</taxon>
        <taxon>Oscillospiraceae</taxon>
        <taxon>Solibaculum</taxon>
    </lineage>
</organism>
<dbReference type="SUPFAM" id="SSF55729">
    <property type="entry name" value="Acyl-CoA N-acyltransferases (Nat)"/>
    <property type="match status" value="1"/>
</dbReference>
<dbReference type="EMBL" id="JBBMFD010000008">
    <property type="protein sequence ID" value="MEQ2440500.1"/>
    <property type="molecule type" value="Genomic_DNA"/>
</dbReference>
<gene>
    <name evidence="2" type="ORF">WMO26_06650</name>
</gene>
<feature type="domain" description="N-acetyltransferase" evidence="1">
    <location>
        <begin position="10"/>
        <end position="172"/>
    </location>
</feature>
<name>A0ABV1DZN3_9FIRM</name>
<keyword evidence="3" id="KW-1185">Reference proteome</keyword>
<dbReference type="InterPro" id="IPR000182">
    <property type="entry name" value="GNAT_dom"/>
</dbReference>
<evidence type="ECO:0000259" key="1">
    <source>
        <dbReference type="PROSITE" id="PS51186"/>
    </source>
</evidence>
<dbReference type="PROSITE" id="PS51186">
    <property type="entry name" value="GNAT"/>
    <property type="match status" value="1"/>
</dbReference>
<reference evidence="2 3" key="1">
    <citation type="submission" date="2024-03" db="EMBL/GenBank/DDBJ databases">
        <title>Human intestinal bacterial collection.</title>
        <authorList>
            <person name="Pauvert C."/>
            <person name="Hitch T.C.A."/>
            <person name="Clavel T."/>
        </authorList>
    </citation>
    <scope>NUCLEOTIDE SEQUENCE [LARGE SCALE GENOMIC DNA]</scope>
    <source>
        <strain evidence="2 3">CLA-JM-H44</strain>
    </source>
</reference>
<dbReference type="Gene3D" id="3.40.630.30">
    <property type="match status" value="1"/>
</dbReference>
<evidence type="ECO:0000313" key="2">
    <source>
        <dbReference type="EMBL" id="MEQ2440500.1"/>
    </source>
</evidence>
<evidence type="ECO:0000313" key="3">
    <source>
        <dbReference type="Proteomes" id="UP001489509"/>
    </source>
</evidence>
<dbReference type="RefSeq" id="WP_349219101.1">
    <property type="nucleotide sequence ID" value="NZ_JBBMFD010000008.1"/>
</dbReference>
<proteinExistence type="predicted"/>
<comment type="caution">
    <text evidence="2">The sequence shown here is derived from an EMBL/GenBank/DDBJ whole genome shotgun (WGS) entry which is preliminary data.</text>
</comment>
<dbReference type="Pfam" id="PF13302">
    <property type="entry name" value="Acetyltransf_3"/>
    <property type="match status" value="1"/>
</dbReference>
<dbReference type="InterPro" id="IPR016181">
    <property type="entry name" value="Acyl_CoA_acyltransferase"/>
</dbReference>
<dbReference type="InterPro" id="IPR051531">
    <property type="entry name" value="N-acetyltransferase"/>
</dbReference>
<protein>
    <submittedName>
        <fullName evidence="2">GNAT family N-acetyltransferase</fullName>
    </submittedName>
</protein>
<accession>A0ABV1DZN3</accession>
<dbReference type="Proteomes" id="UP001489509">
    <property type="component" value="Unassembled WGS sequence"/>
</dbReference>
<dbReference type="PANTHER" id="PTHR43792:SF1">
    <property type="entry name" value="N-ACETYLTRANSFERASE DOMAIN-CONTAINING PROTEIN"/>
    <property type="match status" value="1"/>
</dbReference>
<sequence length="180" mass="21040">MKEILQTRRLRLREMTKADFQNLCTILQDEKAMYAYEHAFSDEEVRDWLERQLERYRSDGFGLWAVERKDTGEFVGQAGLTWQETGRGQEIEIGYLFKRSAWHNGYATEAARGCKRYAFEQLGASRVVSIIRETNHASQQVARRLGMKPIGKMVKHYYHMDMPHLVFALEKEEADGVSEL</sequence>
<dbReference type="PANTHER" id="PTHR43792">
    <property type="entry name" value="GNAT FAMILY, PUTATIVE (AFU_ORTHOLOGUE AFUA_3G00765)-RELATED-RELATED"/>
    <property type="match status" value="1"/>
</dbReference>